<accession>A0A1I4W0R7</accession>
<comment type="subunit">
    <text evidence="1">Homodimer.</text>
</comment>
<gene>
    <name evidence="7" type="ORF">SAMN05216516_102201</name>
</gene>
<evidence type="ECO:0000256" key="3">
    <source>
        <dbReference type="ARBA" id="ARBA00023239"/>
    </source>
</evidence>
<dbReference type="NCBIfam" id="NF009932">
    <property type="entry name" value="PRK13395.1"/>
    <property type="match status" value="1"/>
</dbReference>
<dbReference type="SUPFAM" id="SSF51182">
    <property type="entry name" value="RmlC-like cupins"/>
    <property type="match status" value="1"/>
</dbReference>
<organism evidence="7 8">
    <name type="scientific">Izhakiella capsodis</name>
    <dbReference type="NCBI Taxonomy" id="1367852"/>
    <lineage>
        <taxon>Bacteria</taxon>
        <taxon>Pseudomonadati</taxon>
        <taxon>Pseudomonadota</taxon>
        <taxon>Gammaproteobacteria</taxon>
        <taxon>Enterobacterales</taxon>
        <taxon>Erwiniaceae</taxon>
        <taxon>Izhakiella</taxon>
    </lineage>
</organism>
<dbReference type="STRING" id="1367852.SAMN05216516_102201"/>
<evidence type="ECO:0000256" key="6">
    <source>
        <dbReference type="ARBA" id="ARBA00059852"/>
    </source>
</evidence>
<keyword evidence="3 7" id="KW-0456">Lyase</keyword>
<reference evidence="8" key="1">
    <citation type="submission" date="2016-10" db="EMBL/GenBank/DDBJ databases">
        <authorList>
            <person name="Varghese N."/>
            <person name="Submissions S."/>
        </authorList>
    </citation>
    <scope>NUCLEOTIDE SEQUENCE [LARGE SCALE GENOMIC DNA]</scope>
    <source>
        <strain evidence="8">N6PO6</strain>
    </source>
</reference>
<evidence type="ECO:0000256" key="5">
    <source>
        <dbReference type="ARBA" id="ARBA00047684"/>
    </source>
</evidence>
<evidence type="ECO:0000256" key="2">
    <source>
        <dbReference type="ARBA" id="ARBA00022631"/>
    </source>
</evidence>
<dbReference type="InterPro" id="IPR047233">
    <property type="entry name" value="UAH_cupin"/>
</dbReference>
<name>A0A1I4W0R7_9GAMM</name>
<evidence type="ECO:0000256" key="4">
    <source>
        <dbReference type="ARBA" id="ARBA00029968"/>
    </source>
</evidence>
<dbReference type="GO" id="GO:0050385">
    <property type="term" value="F:ureidoglycolate lyase activity"/>
    <property type="evidence" value="ECO:0007669"/>
    <property type="project" value="UniProtKB-EC"/>
</dbReference>
<dbReference type="GO" id="GO:0000256">
    <property type="term" value="P:allantoin catabolic process"/>
    <property type="evidence" value="ECO:0007669"/>
    <property type="project" value="InterPro"/>
</dbReference>
<evidence type="ECO:0000256" key="1">
    <source>
        <dbReference type="ARBA" id="ARBA00011738"/>
    </source>
</evidence>
<dbReference type="AlphaFoldDB" id="A0A1I4W0R7"/>
<dbReference type="CDD" id="cd20298">
    <property type="entry name" value="cupin_UAH"/>
    <property type="match status" value="1"/>
</dbReference>
<proteinExistence type="predicted"/>
<dbReference type="InterPro" id="IPR007247">
    <property type="entry name" value="Ureidogly_lyase"/>
</dbReference>
<dbReference type="EMBL" id="FOVC01000002">
    <property type="protein sequence ID" value="SFN07040.1"/>
    <property type="molecule type" value="Genomic_DNA"/>
</dbReference>
<dbReference type="Gene3D" id="2.60.120.480">
    <property type="entry name" value="Ureidoglycolate hydrolase"/>
    <property type="match status" value="1"/>
</dbReference>
<sequence length="164" mass="18566">MSCAIKINVLPLNRTAFSPYGDVIETAGNDYFYINDGTVERYHDLAKVDILKQDRALISINRAQPVKLPLVFSRLERHPLGSQAFIPMNGEPFVVIVATGDTEPDLDTLRAFISNGHQGVNYHRNIWHHPIFGWQKQIDFLTVDRAGQDNCDVMSISDCELYFA</sequence>
<dbReference type="InterPro" id="IPR024060">
    <property type="entry name" value="Ureidoglycolate_lyase_dom_sf"/>
</dbReference>
<dbReference type="PANTHER" id="PTHR21221">
    <property type="entry name" value="UREIDOGLYCOLATE HYDROLASE"/>
    <property type="match status" value="1"/>
</dbReference>
<dbReference type="InterPro" id="IPR011051">
    <property type="entry name" value="RmlC_Cupin_sf"/>
</dbReference>
<dbReference type="NCBIfam" id="NF002948">
    <property type="entry name" value="PRK03606.1-1"/>
    <property type="match status" value="1"/>
</dbReference>
<keyword evidence="8" id="KW-1185">Reference proteome</keyword>
<dbReference type="Proteomes" id="UP000242222">
    <property type="component" value="Unassembled WGS sequence"/>
</dbReference>
<evidence type="ECO:0000313" key="8">
    <source>
        <dbReference type="Proteomes" id="UP000242222"/>
    </source>
</evidence>
<dbReference type="GO" id="GO:0004848">
    <property type="term" value="F:ureidoglycolate hydrolase activity"/>
    <property type="evidence" value="ECO:0007669"/>
    <property type="project" value="InterPro"/>
</dbReference>
<comment type="catalytic activity">
    <reaction evidence="5">
        <text>(S)-ureidoglycolate = urea + glyoxylate</text>
        <dbReference type="Rhea" id="RHEA:11304"/>
        <dbReference type="ChEBI" id="CHEBI:16199"/>
        <dbReference type="ChEBI" id="CHEBI:36655"/>
        <dbReference type="ChEBI" id="CHEBI:57296"/>
        <dbReference type="EC" id="4.3.2.3"/>
    </reaction>
</comment>
<keyword evidence="2" id="KW-0659">Purine metabolism</keyword>
<dbReference type="FunFam" id="2.60.120.480:FF:000001">
    <property type="entry name" value="Ureidoglycolate lyase"/>
    <property type="match status" value="1"/>
</dbReference>
<dbReference type="Pfam" id="PF04115">
    <property type="entry name" value="Ureidogly_lyase"/>
    <property type="match status" value="1"/>
</dbReference>
<evidence type="ECO:0000313" key="7">
    <source>
        <dbReference type="EMBL" id="SFN07040.1"/>
    </source>
</evidence>
<dbReference type="PANTHER" id="PTHR21221:SF1">
    <property type="entry name" value="UREIDOGLYCOLATE LYASE"/>
    <property type="match status" value="1"/>
</dbReference>
<comment type="function">
    <text evidence="6">Catalyzes the catabolism of the allantoin degradation intermediate (S)-ureidoglycolate, generating urea and glyoxylate. Involved in the anaerobic utilization of allantoin as sole nitrogen source. Reinforces the induction of genes involved in the degradation of allantoin and glyoxylate by producing glyoxylate.</text>
</comment>
<dbReference type="PIRSF" id="PIRSF017306">
    <property type="entry name" value="Ureidogly_hydro"/>
    <property type="match status" value="1"/>
</dbReference>
<dbReference type="GO" id="GO:0006144">
    <property type="term" value="P:purine nucleobase metabolic process"/>
    <property type="evidence" value="ECO:0007669"/>
    <property type="project" value="UniProtKB-KW"/>
</dbReference>
<protein>
    <recommendedName>
        <fullName evidence="4">Ureidoglycolate hydrolase</fullName>
    </recommendedName>
</protein>